<dbReference type="InterPro" id="IPR009003">
    <property type="entry name" value="Peptidase_S1_PA"/>
</dbReference>
<protein>
    <submittedName>
        <fullName evidence="4">NACHT domain-containing protein</fullName>
    </submittedName>
</protein>
<evidence type="ECO:0000313" key="4">
    <source>
        <dbReference type="EMBL" id="MCM2394054.1"/>
    </source>
</evidence>
<dbReference type="Pfam" id="PF13365">
    <property type="entry name" value="Trypsin_2"/>
    <property type="match status" value="1"/>
</dbReference>
<feature type="domain" description="NACHT" evidence="3">
    <location>
        <begin position="319"/>
        <end position="655"/>
    </location>
</feature>
<evidence type="ECO:0000256" key="1">
    <source>
        <dbReference type="ARBA" id="ARBA00022741"/>
    </source>
</evidence>
<dbReference type="Pfam" id="PF05729">
    <property type="entry name" value="NACHT"/>
    <property type="match status" value="1"/>
</dbReference>
<dbReference type="EMBL" id="JAMQAW010000098">
    <property type="protein sequence ID" value="MCM2394054.1"/>
    <property type="molecule type" value="Genomic_DNA"/>
</dbReference>
<dbReference type="PANTHER" id="PTHR46844:SF1">
    <property type="entry name" value="SLR5058 PROTEIN"/>
    <property type="match status" value="1"/>
</dbReference>
<dbReference type="InterPro" id="IPR027417">
    <property type="entry name" value="P-loop_NTPase"/>
</dbReference>
<sequence>MSLFAGGSPGRRVVAVFGQRQGSGVIITPTTILTCAHVVGSGHTAGVAIPSRTGVVYCQVVWSDPKLDAVLLQSPKRLMVSTNWVLKETPVRMGDVSVDSPIPHCEIVGFPRIQRYDGQNLDVDQYTGTVLPLAGIIRKTMVFEFDNPPAAEPTDGTSPLAGLSGGPVYSGGTLLGIVRGVPHGRNHRRVECVPVGLIFSDVQLREWFGRRSETMSPPRLDRLGRANPDDARHEEEYGEALSAEYRKTKIFGLDELSRRDCEWDLDTAYLSLEASPRPRTPRRSATGPRAPRHYWQHPEIAEEHGSGPQRIEELLATRSRVLLRGDAGAGKTTLIWWLAAHAAAGTLDDRLAELNGLVPFVVPLRTLRARGDGFPSPAQLGAVSRLMIDEAPQGWAGRVLEGGRALLLVDGLDEVPQDDREEAHRWLSQLLRRFPRTRCVVTVRPLAVPPDWLNSEGFEELCLLPMQDADIQAFTAAWHTAARLDESTPETLNELERGLAQQFTLNPALRDLARTPLLCAVICALHRLRQGFLPDTRWELYRSALEMLLGHRDKRRKVGTPEGIVLTVEENQQLLQRIAVWLVRGGQTEFTRDQAVHQLERALVGMPQVRRQGTPEQTLTHLLNRSGLLQERSDGMFQFAHRTFQDFLAAKEFIEGDQLNELLRHASEQEWHDVLLLAAGHCSRRDLPVLVKGLLAAGKAARRQSDSERTALYVLAALCAQHAAWLDEVTHRRVREAIKDVLPPSSARTRSHLARLGPYVLSLLPDPQSQDPAAREQLAELISTIGGSAAIPYAHRLALSAEGSQHNQFLLTRDWSQFPPEEYAREVLAHLDLDSMPVYMAHEAQLASLQLLPRARLIAVGGPISPTALADGLGPGNLFSVALDNNPLLTDLRPLLGCAGTLTQLTIARCVRMRDFTALTALESLEELHLIEVPISTADLAVLARVSRLRRLVLRAPIVAREESLDFTALRALPQLKIALSGLEDARILGRAAIDDQLDLFVDPELPATLQQGTGRPASPRRRLIR</sequence>
<evidence type="ECO:0000313" key="5">
    <source>
        <dbReference type="Proteomes" id="UP001431429"/>
    </source>
</evidence>
<dbReference type="InterPro" id="IPR032675">
    <property type="entry name" value="LRR_dom_sf"/>
</dbReference>
<keyword evidence="1" id="KW-0547">Nucleotide-binding</keyword>
<dbReference type="Proteomes" id="UP001431429">
    <property type="component" value="Unassembled WGS sequence"/>
</dbReference>
<dbReference type="Gene3D" id="3.40.50.300">
    <property type="entry name" value="P-loop containing nucleotide triphosphate hydrolases"/>
    <property type="match status" value="1"/>
</dbReference>
<dbReference type="PROSITE" id="PS50837">
    <property type="entry name" value="NACHT"/>
    <property type="match status" value="1"/>
</dbReference>
<dbReference type="SUPFAM" id="SSF52047">
    <property type="entry name" value="RNI-like"/>
    <property type="match status" value="1"/>
</dbReference>
<name>A0ABT0UZS2_9ACTN</name>
<dbReference type="RefSeq" id="WP_250924335.1">
    <property type="nucleotide sequence ID" value="NZ_JAMQAW010000098.1"/>
</dbReference>
<accession>A0ABT0UZS2</accession>
<keyword evidence="2" id="KW-0067">ATP-binding</keyword>
<dbReference type="InterPro" id="IPR007111">
    <property type="entry name" value="NACHT_NTPase"/>
</dbReference>
<evidence type="ECO:0000256" key="2">
    <source>
        <dbReference type="ARBA" id="ARBA00022840"/>
    </source>
</evidence>
<dbReference type="SUPFAM" id="SSF52540">
    <property type="entry name" value="P-loop containing nucleoside triphosphate hydrolases"/>
    <property type="match status" value="1"/>
</dbReference>
<proteinExistence type="predicted"/>
<gene>
    <name evidence="4" type="ORF">NBG84_38275</name>
</gene>
<evidence type="ECO:0000259" key="3">
    <source>
        <dbReference type="PROSITE" id="PS50837"/>
    </source>
</evidence>
<keyword evidence="5" id="KW-1185">Reference proteome</keyword>
<reference evidence="4" key="1">
    <citation type="submission" date="2022-06" db="EMBL/GenBank/DDBJ databases">
        <title>Genome public.</title>
        <authorList>
            <person name="Sun Q."/>
        </authorList>
    </citation>
    <scope>NUCLEOTIDE SEQUENCE</scope>
    <source>
        <strain evidence="4">CWNU-1</strain>
    </source>
</reference>
<dbReference type="InterPro" id="IPR043504">
    <property type="entry name" value="Peptidase_S1_PA_chymotrypsin"/>
</dbReference>
<dbReference type="SUPFAM" id="SSF50494">
    <property type="entry name" value="Trypsin-like serine proteases"/>
    <property type="match status" value="1"/>
</dbReference>
<dbReference type="Gene3D" id="3.80.10.10">
    <property type="entry name" value="Ribonuclease Inhibitor"/>
    <property type="match status" value="1"/>
</dbReference>
<comment type="caution">
    <text evidence="4">The sequence shown here is derived from an EMBL/GenBank/DDBJ whole genome shotgun (WGS) entry which is preliminary data.</text>
</comment>
<dbReference type="Gene3D" id="2.40.10.10">
    <property type="entry name" value="Trypsin-like serine proteases"/>
    <property type="match status" value="1"/>
</dbReference>
<organism evidence="4 5">
    <name type="scientific">Streptomyces albipurpureus</name>
    <dbReference type="NCBI Taxonomy" id="2897419"/>
    <lineage>
        <taxon>Bacteria</taxon>
        <taxon>Bacillati</taxon>
        <taxon>Actinomycetota</taxon>
        <taxon>Actinomycetes</taxon>
        <taxon>Kitasatosporales</taxon>
        <taxon>Streptomycetaceae</taxon>
        <taxon>Streptomyces</taxon>
    </lineage>
</organism>
<dbReference type="PANTHER" id="PTHR46844">
    <property type="entry name" value="SLR5058 PROTEIN"/>
    <property type="match status" value="1"/>
</dbReference>